<organism evidence="2 3">
    <name type="scientific">Armatimonas rosea</name>
    <dbReference type="NCBI Taxonomy" id="685828"/>
    <lineage>
        <taxon>Bacteria</taxon>
        <taxon>Bacillati</taxon>
        <taxon>Armatimonadota</taxon>
        <taxon>Armatimonadia</taxon>
        <taxon>Armatimonadales</taxon>
        <taxon>Armatimonadaceae</taxon>
        <taxon>Armatimonas</taxon>
    </lineage>
</organism>
<protein>
    <submittedName>
        <fullName evidence="2">Uncharacterized protein</fullName>
    </submittedName>
</protein>
<feature type="transmembrane region" description="Helical" evidence="1">
    <location>
        <begin position="134"/>
        <end position="153"/>
    </location>
</feature>
<evidence type="ECO:0000313" key="2">
    <source>
        <dbReference type="EMBL" id="MBB6049390.1"/>
    </source>
</evidence>
<keyword evidence="3" id="KW-1185">Reference proteome</keyword>
<accession>A0A7W9SN46</accession>
<evidence type="ECO:0000313" key="3">
    <source>
        <dbReference type="Proteomes" id="UP000520814"/>
    </source>
</evidence>
<dbReference type="RefSeq" id="WP_184192998.1">
    <property type="nucleotide sequence ID" value="NZ_JACHGW010000001.1"/>
</dbReference>
<gene>
    <name evidence="2" type="ORF">HNQ39_001152</name>
</gene>
<feature type="transmembrane region" description="Helical" evidence="1">
    <location>
        <begin position="160"/>
        <end position="180"/>
    </location>
</feature>
<evidence type="ECO:0000256" key="1">
    <source>
        <dbReference type="SAM" id="Phobius"/>
    </source>
</evidence>
<dbReference type="Proteomes" id="UP000520814">
    <property type="component" value="Unassembled WGS sequence"/>
</dbReference>
<sequence>MPTTQASLTAPAVRVGGKPFQLQLDTERLRERLTALGYAGALRVEWTTGINPGEYYQEESGEDCVCLNPHFIVLARLGLFPLPWPTALCALPLYRKRLLQTLAHELRHAQQTAGLTEVTDKEPWLSYVTLRNLGRGYIVVALLGAVAIQQLLAREQMQPALILGGLLIVLALVYIVLAYLNYHLDPMEVDARAYERSSWQEWGDCLTLEPQA</sequence>
<keyword evidence="1" id="KW-0812">Transmembrane</keyword>
<keyword evidence="1" id="KW-1133">Transmembrane helix</keyword>
<comment type="caution">
    <text evidence="2">The sequence shown here is derived from an EMBL/GenBank/DDBJ whole genome shotgun (WGS) entry which is preliminary data.</text>
</comment>
<dbReference type="AlphaFoldDB" id="A0A7W9SN46"/>
<name>A0A7W9SN46_ARMRO</name>
<reference evidence="2 3" key="1">
    <citation type="submission" date="2020-08" db="EMBL/GenBank/DDBJ databases">
        <title>Genomic Encyclopedia of Type Strains, Phase IV (KMG-IV): sequencing the most valuable type-strain genomes for metagenomic binning, comparative biology and taxonomic classification.</title>
        <authorList>
            <person name="Goeker M."/>
        </authorList>
    </citation>
    <scope>NUCLEOTIDE SEQUENCE [LARGE SCALE GENOMIC DNA]</scope>
    <source>
        <strain evidence="2 3">DSM 23562</strain>
    </source>
</reference>
<dbReference type="EMBL" id="JACHGW010000001">
    <property type="protein sequence ID" value="MBB6049390.1"/>
    <property type="molecule type" value="Genomic_DNA"/>
</dbReference>
<proteinExistence type="predicted"/>
<keyword evidence="1" id="KW-0472">Membrane</keyword>